<keyword evidence="2" id="KW-0732">Signal</keyword>
<evidence type="ECO:0000256" key="2">
    <source>
        <dbReference type="SAM" id="SignalP"/>
    </source>
</evidence>
<protein>
    <submittedName>
        <fullName evidence="3">Uncharacterized protein</fullName>
    </submittedName>
</protein>
<keyword evidence="1" id="KW-0812">Transmembrane</keyword>
<feature type="transmembrane region" description="Helical" evidence="1">
    <location>
        <begin position="373"/>
        <end position="392"/>
    </location>
</feature>
<feature type="chain" id="PRO_5038534411" evidence="2">
    <location>
        <begin position="25"/>
        <end position="800"/>
    </location>
</feature>
<comment type="caution">
    <text evidence="3">The sequence shown here is derived from an EMBL/GenBank/DDBJ whole genome shotgun (WGS) entry which is preliminary data.</text>
</comment>
<sequence length="800" mass="86968">MRKKFAVFLFLLIGSIAFNPTVHALATPDLKVSVSAGIDGKAKEGKGAPLKIIVENNGTAFSGDLVIDVPDSYRTGSGEAIPLDIGSGETKTISLVIPKMTDIGGMNGMSTTKTIYLYEGGWAKGKEIVHKGAQQLTTALYDDESTFIVTFTDNPDRLAALKNSQILNTTNNQIISTSKMGEANIPEEAAGWGAADFIIIDEYPLADLSSKKQEALLGWVRLGGILVIGGSDNVKAEAGVFSDYLPLTLKGRTGANSEVLNNWAGTEGFDGQIPSYLSELNAQALPLLEDAGNVIVAYSQAGKGRVVQTAFSVGDDPIAKMTGMPALWSTIFDATGYSVQLGQHNYDNPSDAIVYSVGDSNELFPSFKVSAPLLFGVIIFYMILIIPVLYFILKRKDKREYAWWIIPSIAILTSIGIFAYGAKDRIGRAQIQHSAILNVEQDGSLSGYYAESILSNKSGDFTFSAPLETTLSTSLSNKAFTSSKGVIHKQAVVERDAAGSKMHLRNVGYWNVASLYGETNIEKTGDFDIQLTITNKKLTGSVTNDFPFALTGVAIWSGAELIPIGDLGPGETAQVNETLKTPTLLPRKSMFNPFMSAPLANQDDLMKMRRDSVLSFSNDYMNNTSNPVVVGYTDTQIVPVELLKVKASVSALTLLVQPVEANVTITDAFTVEPEMMEMSMLSEDGQSQPDSQGFGNDEYYFNDPVYNQTWQLPKELSGKKMKWTSLELLKIQKQLYDVSILNVRSGQFEQSESGKLVKTEKISDYITPDGKIIVRIIFHDEKNGNQGRAPMLKLNGEVSK</sequence>
<keyword evidence="1" id="KW-0472">Membrane</keyword>
<dbReference type="EMBL" id="DYWT01000214">
    <property type="protein sequence ID" value="HJF32777.1"/>
    <property type="molecule type" value="Genomic_DNA"/>
</dbReference>
<accession>A0A921G1J5</accession>
<evidence type="ECO:0000313" key="3">
    <source>
        <dbReference type="EMBL" id="HJF32777.1"/>
    </source>
</evidence>
<organism evidence="3 4">
    <name type="scientific">Sporosarcina psychrophila</name>
    <name type="common">Bacillus psychrophilus</name>
    <dbReference type="NCBI Taxonomy" id="1476"/>
    <lineage>
        <taxon>Bacteria</taxon>
        <taxon>Bacillati</taxon>
        <taxon>Bacillota</taxon>
        <taxon>Bacilli</taxon>
        <taxon>Bacillales</taxon>
        <taxon>Caryophanaceae</taxon>
        <taxon>Sporosarcina</taxon>
    </lineage>
</organism>
<evidence type="ECO:0000256" key="1">
    <source>
        <dbReference type="SAM" id="Phobius"/>
    </source>
</evidence>
<name>A0A921G1J5_SPOPS</name>
<reference evidence="3" key="1">
    <citation type="journal article" date="2021" name="PeerJ">
        <title>Extensive microbial diversity within the chicken gut microbiome revealed by metagenomics and culture.</title>
        <authorList>
            <person name="Gilroy R."/>
            <person name="Ravi A."/>
            <person name="Getino M."/>
            <person name="Pursley I."/>
            <person name="Horton D.L."/>
            <person name="Alikhan N.F."/>
            <person name="Baker D."/>
            <person name="Gharbi K."/>
            <person name="Hall N."/>
            <person name="Watson M."/>
            <person name="Adriaenssens E.M."/>
            <person name="Foster-Nyarko E."/>
            <person name="Jarju S."/>
            <person name="Secka A."/>
            <person name="Antonio M."/>
            <person name="Oren A."/>
            <person name="Chaudhuri R.R."/>
            <person name="La Ragione R."/>
            <person name="Hildebrand F."/>
            <person name="Pallen M.J."/>
        </authorList>
    </citation>
    <scope>NUCLEOTIDE SEQUENCE</scope>
    <source>
        <strain evidence="3">CHK171-7178</strain>
    </source>
</reference>
<reference evidence="3" key="2">
    <citation type="submission" date="2021-09" db="EMBL/GenBank/DDBJ databases">
        <authorList>
            <person name="Gilroy R."/>
        </authorList>
    </citation>
    <scope>NUCLEOTIDE SEQUENCE</scope>
    <source>
        <strain evidence="3">CHK171-7178</strain>
    </source>
</reference>
<dbReference type="SUPFAM" id="SSF52317">
    <property type="entry name" value="Class I glutamine amidotransferase-like"/>
    <property type="match status" value="1"/>
</dbReference>
<proteinExistence type="predicted"/>
<dbReference type="Gene3D" id="3.40.50.880">
    <property type="match status" value="1"/>
</dbReference>
<gene>
    <name evidence="3" type="ORF">K8V56_13525</name>
</gene>
<dbReference type="Proteomes" id="UP000698173">
    <property type="component" value="Unassembled WGS sequence"/>
</dbReference>
<dbReference type="AlphaFoldDB" id="A0A921G1J5"/>
<evidence type="ECO:0000313" key="4">
    <source>
        <dbReference type="Proteomes" id="UP000698173"/>
    </source>
</evidence>
<keyword evidence="1" id="KW-1133">Transmembrane helix</keyword>
<feature type="signal peptide" evidence="2">
    <location>
        <begin position="1"/>
        <end position="24"/>
    </location>
</feature>
<feature type="transmembrane region" description="Helical" evidence="1">
    <location>
        <begin position="401"/>
        <end position="422"/>
    </location>
</feature>
<dbReference type="InterPro" id="IPR029062">
    <property type="entry name" value="Class_I_gatase-like"/>
</dbReference>